<feature type="transmembrane region" description="Helical" evidence="1">
    <location>
        <begin position="37"/>
        <end position="56"/>
    </location>
</feature>
<name>A0A1F5N8M8_9BACT</name>
<gene>
    <name evidence="2" type="ORF">A2717_00770</name>
</gene>
<feature type="transmembrane region" description="Helical" evidence="1">
    <location>
        <begin position="7"/>
        <end position="25"/>
    </location>
</feature>
<evidence type="ECO:0000313" key="3">
    <source>
        <dbReference type="Proteomes" id="UP000177610"/>
    </source>
</evidence>
<comment type="caution">
    <text evidence="2">The sequence shown here is derived from an EMBL/GenBank/DDBJ whole genome shotgun (WGS) entry which is preliminary data.</text>
</comment>
<proteinExistence type="predicted"/>
<dbReference type="EMBL" id="MFEH01000002">
    <property type="protein sequence ID" value="OGE74051.1"/>
    <property type="molecule type" value="Genomic_DNA"/>
</dbReference>
<reference evidence="2 3" key="1">
    <citation type="journal article" date="2016" name="Nat. Commun.">
        <title>Thousands of microbial genomes shed light on interconnected biogeochemical processes in an aquifer system.</title>
        <authorList>
            <person name="Anantharaman K."/>
            <person name="Brown C.T."/>
            <person name="Hug L.A."/>
            <person name="Sharon I."/>
            <person name="Castelle C.J."/>
            <person name="Probst A.J."/>
            <person name="Thomas B.C."/>
            <person name="Singh A."/>
            <person name="Wilkins M.J."/>
            <person name="Karaoz U."/>
            <person name="Brodie E.L."/>
            <person name="Williams K.H."/>
            <person name="Hubbard S.S."/>
            <person name="Banfield J.F."/>
        </authorList>
    </citation>
    <scope>NUCLEOTIDE SEQUENCE [LARGE SCALE GENOMIC DNA]</scope>
</reference>
<organism evidence="2 3">
    <name type="scientific">Candidatus Doudnabacteria bacterium RIFCSPHIGHO2_01_FULL_41_86</name>
    <dbReference type="NCBI Taxonomy" id="1817821"/>
    <lineage>
        <taxon>Bacteria</taxon>
        <taxon>Candidatus Doudnaibacteriota</taxon>
    </lineage>
</organism>
<evidence type="ECO:0000313" key="2">
    <source>
        <dbReference type="EMBL" id="OGE74051.1"/>
    </source>
</evidence>
<accession>A0A1F5N8M8</accession>
<evidence type="ECO:0000256" key="1">
    <source>
        <dbReference type="SAM" id="Phobius"/>
    </source>
</evidence>
<sequence length="100" mass="11664">MKVFSILFFVLIALVPCAFIFSWLILVGDSAHFFNDVFYPIWILVFLLVYLFSWLYRTNHPREIEPKSLKIMRAIGIIIIVLAMLFAVSMFYSLYKGFGG</sequence>
<dbReference type="AlphaFoldDB" id="A0A1F5N8M8"/>
<feature type="transmembrane region" description="Helical" evidence="1">
    <location>
        <begin position="77"/>
        <end position="95"/>
    </location>
</feature>
<keyword evidence="1" id="KW-0472">Membrane</keyword>
<protein>
    <submittedName>
        <fullName evidence="2">Uncharacterized protein</fullName>
    </submittedName>
</protein>
<dbReference type="Proteomes" id="UP000177610">
    <property type="component" value="Unassembled WGS sequence"/>
</dbReference>
<keyword evidence="1" id="KW-0812">Transmembrane</keyword>
<dbReference type="STRING" id="1817821.A2717_00770"/>
<keyword evidence="1" id="KW-1133">Transmembrane helix</keyword>